<accession>A0A3P9AE84</accession>
<feature type="domain" description="LIM zinc-binding" evidence="10">
    <location>
        <begin position="281"/>
        <end position="340"/>
    </location>
</feature>
<dbReference type="PROSITE" id="PS00478">
    <property type="entry name" value="LIM_DOMAIN_1"/>
    <property type="match status" value="1"/>
</dbReference>
<dbReference type="Ensembl" id="ENSELUT00000030823.3">
    <property type="protein sequence ID" value="ENSELUP00000039481.3"/>
    <property type="gene ID" value="ENSELUG00000019679.3"/>
</dbReference>
<dbReference type="GO" id="GO:0003779">
    <property type="term" value="F:actin binding"/>
    <property type="evidence" value="ECO:0007669"/>
    <property type="project" value="TreeGrafter"/>
</dbReference>
<keyword evidence="4" id="KW-0677">Repeat</keyword>
<dbReference type="GO" id="GO:0005912">
    <property type="term" value="C:adherens junction"/>
    <property type="evidence" value="ECO:0007669"/>
    <property type="project" value="TreeGrafter"/>
</dbReference>
<evidence type="ECO:0000256" key="2">
    <source>
        <dbReference type="ARBA" id="ARBA00022490"/>
    </source>
</evidence>
<dbReference type="CDD" id="cd09458">
    <property type="entry name" value="LIM3_Enigma"/>
    <property type="match status" value="1"/>
</dbReference>
<keyword evidence="6 9" id="KW-0440">LIM domain</keyword>
<evidence type="ECO:0000259" key="10">
    <source>
        <dbReference type="PROSITE" id="PS50023"/>
    </source>
</evidence>
<dbReference type="InterPro" id="IPR001478">
    <property type="entry name" value="PDZ"/>
</dbReference>
<dbReference type="InterPro" id="IPR036034">
    <property type="entry name" value="PDZ_sf"/>
</dbReference>
<dbReference type="AlphaFoldDB" id="A0A3P9AE84"/>
<feature type="domain" description="LIM zinc-binding" evidence="10">
    <location>
        <begin position="341"/>
        <end position="399"/>
    </location>
</feature>
<dbReference type="SUPFAM" id="SSF57716">
    <property type="entry name" value="Glucocorticoid receptor-like (DNA-binding domain)"/>
    <property type="match status" value="4"/>
</dbReference>
<sequence length="399" mass="43628">MSGNQDNDKEAMNTYSITLNGPAPWGFRLQGGKDFSMPLTISRLTPGGKAAQAGVGVGDWVVSIGDANAEEMTHVEAQNKIRAGSFTPTSVQPKYSFAPSASINKMARPFTPGGGNSVIKPVAYAPKVNTPTPASITPHRHHPVQVLPNVVSISPAPGPINSGPKSRPPWVTDPGFADRYAPDKTSTVLTQHRQPAQPTPMQNRSSILQAAQQAPEDSGRTPLCGACNKIIRGRYLVALGKSWHPEEFKCCQCKGLLDEGGFFEERGSVFCTKCYDNRYAPNCAKCKKKIAGEIMHALKMTYHVQCFMCAACKSPIRNQAFYMEEGEPYCERDYEKMFGTKCHGCDFKIDAGDRFLEALGFSWHDTCFVCALCQINLEGKTFYSKKDKPLCKGHAFAPV</sequence>
<evidence type="ECO:0000313" key="13">
    <source>
        <dbReference type="Proteomes" id="UP000265140"/>
    </source>
</evidence>
<reference evidence="12" key="2">
    <citation type="submission" date="2020-02" db="EMBL/GenBank/DDBJ databases">
        <title>Esox lucius (northern pike) genome, fEsoLuc1, primary haplotype.</title>
        <authorList>
            <person name="Myers G."/>
            <person name="Karagic N."/>
            <person name="Meyer A."/>
            <person name="Pippel M."/>
            <person name="Reichard M."/>
            <person name="Winkler S."/>
            <person name="Tracey A."/>
            <person name="Sims Y."/>
            <person name="Howe K."/>
            <person name="Rhie A."/>
            <person name="Formenti G."/>
            <person name="Durbin R."/>
            <person name="Fedrigo O."/>
            <person name="Jarvis E.D."/>
        </authorList>
    </citation>
    <scope>NUCLEOTIDE SEQUENCE [LARGE SCALE GENOMIC DNA]</scope>
</reference>
<dbReference type="Bgee" id="ENSELUG00000019679">
    <property type="expression patterns" value="Expressed in muscle tissue and 15 other cell types or tissues"/>
</dbReference>
<reference evidence="13" key="1">
    <citation type="journal article" date="2014" name="PLoS ONE">
        <title>The genome and linkage map of the northern pike (Esox lucius): conserved synteny revealed between the salmonid sister group and the Neoteleostei.</title>
        <authorList>
            <person name="Rondeau E.B."/>
            <person name="Minkley D.R."/>
            <person name="Leong J.S."/>
            <person name="Messmer A.M."/>
            <person name="Jantzen J.R."/>
            <person name="von Schalburg K.R."/>
            <person name="Lemon C."/>
            <person name="Bird N.H."/>
            <person name="Koop B.F."/>
        </authorList>
    </citation>
    <scope>NUCLEOTIDE SEQUENCE</scope>
</reference>
<protein>
    <recommendedName>
        <fullName evidence="8">PDZ and LIM domain protein 7</fullName>
    </recommendedName>
</protein>
<evidence type="ECO:0000256" key="6">
    <source>
        <dbReference type="ARBA" id="ARBA00023038"/>
    </source>
</evidence>
<dbReference type="PROSITE" id="PS50023">
    <property type="entry name" value="LIM_DOMAIN_2"/>
    <property type="match status" value="3"/>
</dbReference>
<dbReference type="InterPro" id="IPR050604">
    <property type="entry name" value="PDZ-LIM_domain"/>
</dbReference>
<evidence type="ECO:0000313" key="12">
    <source>
        <dbReference type="Ensembl" id="ENSELUP00000039481.3"/>
    </source>
</evidence>
<dbReference type="PANTHER" id="PTHR24214">
    <property type="entry name" value="PDZ AND LIM DOMAIN PROTEIN ZASP"/>
    <property type="match status" value="1"/>
</dbReference>
<dbReference type="SMART" id="SM00132">
    <property type="entry name" value="LIM"/>
    <property type="match status" value="3"/>
</dbReference>
<comment type="subcellular location">
    <subcellularLocation>
        <location evidence="1">Cytoplasm</location>
        <location evidence="1">Cytoskeleton</location>
    </subcellularLocation>
</comment>
<dbReference type="Pfam" id="PF00595">
    <property type="entry name" value="PDZ"/>
    <property type="match status" value="1"/>
</dbReference>
<organism evidence="12 13">
    <name type="scientific">Esox lucius</name>
    <name type="common">Northern pike</name>
    <dbReference type="NCBI Taxonomy" id="8010"/>
    <lineage>
        <taxon>Eukaryota</taxon>
        <taxon>Metazoa</taxon>
        <taxon>Chordata</taxon>
        <taxon>Craniata</taxon>
        <taxon>Vertebrata</taxon>
        <taxon>Euteleostomi</taxon>
        <taxon>Actinopterygii</taxon>
        <taxon>Neopterygii</taxon>
        <taxon>Teleostei</taxon>
        <taxon>Protacanthopterygii</taxon>
        <taxon>Esociformes</taxon>
        <taxon>Esocidae</taxon>
        <taxon>Esox</taxon>
    </lineage>
</organism>
<dbReference type="PROSITE" id="PS50106">
    <property type="entry name" value="PDZ"/>
    <property type="match status" value="1"/>
</dbReference>
<evidence type="ECO:0000256" key="4">
    <source>
        <dbReference type="ARBA" id="ARBA00022737"/>
    </source>
</evidence>
<evidence type="ECO:0000256" key="9">
    <source>
        <dbReference type="PROSITE-ProRule" id="PRU00125"/>
    </source>
</evidence>
<proteinExistence type="predicted"/>
<dbReference type="FunFam" id="2.30.42.10:FF:000019">
    <property type="entry name" value="LIM domain binding 3 isoform 1"/>
    <property type="match status" value="1"/>
</dbReference>
<dbReference type="GO" id="GO:0001725">
    <property type="term" value="C:stress fiber"/>
    <property type="evidence" value="ECO:0007669"/>
    <property type="project" value="TreeGrafter"/>
</dbReference>
<gene>
    <name evidence="12" type="primary">PDLIM7</name>
</gene>
<evidence type="ECO:0000256" key="8">
    <source>
        <dbReference type="ARBA" id="ARBA00039368"/>
    </source>
</evidence>
<keyword evidence="5 9" id="KW-0862">Zinc</keyword>
<dbReference type="PANTHER" id="PTHR24214:SF0">
    <property type="entry name" value="PDZ AND LIM DOMAIN PROTEIN 7"/>
    <property type="match status" value="1"/>
</dbReference>
<keyword evidence="7" id="KW-0206">Cytoskeleton</keyword>
<dbReference type="Gene3D" id="2.30.42.10">
    <property type="match status" value="1"/>
</dbReference>
<feature type="domain" description="LIM zinc-binding" evidence="10">
    <location>
        <begin position="222"/>
        <end position="280"/>
    </location>
</feature>
<dbReference type="GO" id="GO:0046872">
    <property type="term" value="F:metal ion binding"/>
    <property type="evidence" value="ECO:0007669"/>
    <property type="project" value="UniProtKB-KW"/>
</dbReference>
<dbReference type="GO" id="GO:0051371">
    <property type="term" value="F:muscle alpha-actinin binding"/>
    <property type="evidence" value="ECO:0007669"/>
    <property type="project" value="TreeGrafter"/>
</dbReference>
<dbReference type="Proteomes" id="UP000265140">
    <property type="component" value="Chromosome 4"/>
</dbReference>
<reference evidence="12" key="4">
    <citation type="submission" date="2025-09" db="UniProtKB">
        <authorList>
            <consortium name="Ensembl"/>
        </authorList>
    </citation>
    <scope>IDENTIFICATION</scope>
</reference>
<evidence type="ECO:0000256" key="7">
    <source>
        <dbReference type="ARBA" id="ARBA00023212"/>
    </source>
</evidence>
<dbReference type="GO" id="GO:0031941">
    <property type="term" value="C:filamentous actin"/>
    <property type="evidence" value="ECO:0007669"/>
    <property type="project" value="TreeGrafter"/>
</dbReference>
<dbReference type="InterPro" id="IPR001781">
    <property type="entry name" value="Znf_LIM"/>
</dbReference>
<dbReference type="GO" id="GO:0007507">
    <property type="term" value="P:heart development"/>
    <property type="evidence" value="ECO:0007669"/>
    <property type="project" value="TreeGrafter"/>
</dbReference>
<reference evidence="12" key="3">
    <citation type="submission" date="2025-08" db="UniProtKB">
        <authorList>
            <consortium name="Ensembl"/>
        </authorList>
    </citation>
    <scope>IDENTIFICATION</scope>
</reference>
<dbReference type="GeneTree" id="ENSGT00940000159626"/>
<evidence type="ECO:0000256" key="1">
    <source>
        <dbReference type="ARBA" id="ARBA00004245"/>
    </source>
</evidence>
<dbReference type="Pfam" id="PF00412">
    <property type="entry name" value="LIM"/>
    <property type="match status" value="3"/>
</dbReference>
<dbReference type="GO" id="GO:0061061">
    <property type="term" value="P:muscle structure development"/>
    <property type="evidence" value="ECO:0007669"/>
    <property type="project" value="TreeGrafter"/>
</dbReference>
<evidence type="ECO:0000259" key="11">
    <source>
        <dbReference type="PROSITE" id="PS50106"/>
    </source>
</evidence>
<name>A0A3P9AE84_ESOLU</name>
<dbReference type="Gene3D" id="2.10.110.10">
    <property type="entry name" value="Cysteine Rich Protein"/>
    <property type="match status" value="3"/>
</dbReference>
<dbReference type="FunFam" id="2.10.110.10:FF:000010">
    <property type="entry name" value="PDZ and LIM domain protein 5"/>
    <property type="match status" value="1"/>
</dbReference>
<feature type="domain" description="PDZ" evidence="11">
    <location>
        <begin position="14"/>
        <end position="82"/>
    </location>
</feature>
<keyword evidence="13" id="KW-1185">Reference proteome</keyword>
<evidence type="ECO:0000256" key="3">
    <source>
        <dbReference type="ARBA" id="ARBA00022723"/>
    </source>
</evidence>
<dbReference type="GO" id="GO:0030036">
    <property type="term" value="P:actin cytoskeleton organization"/>
    <property type="evidence" value="ECO:0007669"/>
    <property type="project" value="TreeGrafter"/>
</dbReference>
<dbReference type="FunFam" id="2.10.110.10:FF:000014">
    <property type="entry name" value="PDZ and LIM domain protein 5"/>
    <property type="match status" value="1"/>
</dbReference>
<dbReference type="SMART" id="SM00228">
    <property type="entry name" value="PDZ"/>
    <property type="match status" value="1"/>
</dbReference>
<evidence type="ECO:0000256" key="5">
    <source>
        <dbReference type="ARBA" id="ARBA00022833"/>
    </source>
</evidence>
<dbReference type="GO" id="GO:0030018">
    <property type="term" value="C:Z disc"/>
    <property type="evidence" value="ECO:0007669"/>
    <property type="project" value="TreeGrafter"/>
</dbReference>
<dbReference type="STRING" id="8010.ENSELUP00000039481"/>
<dbReference type="CDD" id="cd06753">
    <property type="entry name" value="PDZ_PDLIM-like"/>
    <property type="match status" value="1"/>
</dbReference>
<keyword evidence="3 9" id="KW-0479">Metal-binding</keyword>
<keyword evidence="2" id="KW-0963">Cytoplasm</keyword>
<dbReference type="SUPFAM" id="SSF50156">
    <property type="entry name" value="PDZ domain-like"/>
    <property type="match status" value="1"/>
</dbReference>
<dbReference type="FunFam" id="2.10.110.10:FF:000020">
    <property type="entry name" value="PDZ and LIM domain protein 5"/>
    <property type="match status" value="1"/>
</dbReference>